<evidence type="ECO:0000256" key="1">
    <source>
        <dbReference type="SAM" id="SignalP"/>
    </source>
</evidence>
<keyword evidence="3" id="KW-1185">Reference proteome</keyword>
<dbReference type="OrthoDB" id="7625707at2"/>
<dbReference type="eggNOG" id="COG4093">
    <property type="taxonomic scope" value="Bacteria"/>
</dbReference>
<dbReference type="EMBL" id="JFZB01000005">
    <property type="protein sequence ID" value="KFI29113.1"/>
    <property type="molecule type" value="Genomic_DNA"/>
</dbReference>
<evidence type="ECO:0000313" key="2">
    <source>
        <dbReference type="EMBL" id="KFI29113.1"/>
    </source>
</evidence>
<evidence type="ECO:0008006" key="4">
    <source>
        <dbReference type="Google" id="ProtNLM"/>
    </source>
</evidence>
<reference evidence="2 3" key="1">
    <citation type="submission" date="2014-03" db="EMBL/GenBank/DDBJ databases">
        <title>Genome of Paenirhodobacter enshiensis DW2-9.</title>
        <authorList>
            <person name="Wang D."/>
            <person name="Wang G."/>
        </authorList>
    </citation>
    <scope>NUCLEOTIDE SEQUENCE [LARGE SCALE GENOMIC DNA]</scope>
    <source>
        <strain evidence="2 3">DW2-9</strain>
    </source>
</reference>
<organism evidence="2 3">
    <name type="scientific">Paenirhodobacter enshiensis</name>
    <dbReference type="NCBI Taxonomy" id="1105367"/>
    <lineage>
        <taxon>Bacteria</taxon>
        <taxon>Pseudomonadati</taxon>
        <taxon>Pseudomonadota</taxon>
        <taxon>Alphaproteobacteria</taxon>
        <taxon>Rhodobacterales</taxon>
        <taxon>Rhodobacter group</taxon>
        <taxon>Paenirhodobacter</taxon>
    </lineage>
</organism>
<feature type="chain" id="PRO_5001817509" description="DUF2125 domain-containing protein" evidence="1">
    <location>
        <begin position="21"/>
        <end position="322"/>
    </location>
</feature>
<accession>A0A086Y4B3</accession>
<dbReference type="AlphaFoldDB" id="A0A086Y4B3"/>
<gene>
    <name evidence="2" type="ORF">CG50_13090</name>
</gene>
<name>A0A086Y4B3_9RHOB</name>
<sequence>MKIVRALAGAAIVAAGLSGAANYGLGAWLHADWPGTPLRSETFETRGFPFALGFDATGIALRDGRREATLTAAEVRAPVWDPLALTIRPRLPATLSDGTLSATLNAGTASGELAFGYGLPDLPLRRAAGRVEQAQIALASAPEMPFTAASAEAALARQPAGDYAAHLRLSDIALPEGAADRLLPGADLGDRIASVSADATVGFAHPPALHGPHPELARVHLATLSIDWGGRGLSASGDLSADAAGLAEGQIALTTRDWQSWFDVARRAGLLGRGEHLVESLLRSMAEASPDGSVSIPVSFHKGRMSVGPVPTGYMLRLAQRQ</sequence>
<dbReference type="RefSeq" id="WP_036635765.1">
    <property type="nucleotide sequence ID" value="NZ_JFZB01000005.1"/>
</dbReference>
<keyword evidence="1" id="KW-0732">Signal</keyword>
<dbReference type="Proteomes" id="UP000028824">
    <property type="component" value="Unassembled WGS sequence"/>
</dbReference>
<evidence type="ECO:0000313" key="3">
    <source>
        <dbReference type="Proteomes" id="UP000028824"/>
    </source>
</evidence>
<proteinExistence type="predicted"/>
<dbReference type="Pfam" id="PF09898">
    <property type="entry name" value="DUF2125"/>
    <property type="match status" value="1"/>
</dbReference>
<feature type="signal peptide" evidence="1">
    <location>
        <begin position="1"/>
        <end position="20"/>
    </location>
</feature>
<dbReference type="STRING" id="1105367.CG50_13090"/>
<comment type="caution">
    <text evidence="2">The sequence shown here is derived from an EMBL/GenBank/DDBJ whole genome shotgun (WGS) entry which is preliminary data.</text>
</comment>
<protein>
    <recommendedName>
        <fullName evidence="4">DUF2125 domain-containing protein</fullName>
    </recommendedName>
</protein>
<dbReference type="InterPro" id="IPR018666">
    <property type="entry name" value="DUF2125"/>
</dbReference>